<organism evidence="1 2">
    <name type="scientific">Cysteiniphilum litorale</name>
    <dbReference type="NCBI Taxonomy" id="2056700"/>
    <lineage>
        <taxon>Bacteria</taxon>
        <taxon>Pseudomonadati</taxon>
        <taxon>Pseudomonadota</taxon>
        <taxon>Gammaproteobacteria</taxon>
        <taxon>Thiotrichales</taxon>
        <taxon>Fastidiosibacteraceae</taxon>
        <taxon>Cysteiniphilum</taxon>
    </lineage>
</organism>
<evidence type="ECO:0000313" key="2">
    <source>
        <dbReference type="Proteomes" id="UP000636949"/>
    </source>
</evidence>
<dbReference type="Proteomes" id="UP000636949">
    <property type="component" value="Unassembled WGS sequence"/>
</dbReference>
<dbReference type="EMBL" id="BMJS01000006">
    <property type="protein sequence ID" value="GGF93458.1"/>
    <property type="molecule type" value="Genomic_DNA"/>
</dbReference>
<gene>
    <name evidence="1" type="ORF">GCM10010995_08270</name>
</gene>
<reference evidence="1" key="1">
    <citation type="journal article" date="2014" name="Int. J. Syst. Evol. Microbiol.">
        <title>Complete genome sequence of Corynebacterium casei LMG S-19264T (=DSM 44701T), isolated from a smear-ripened cheese.</title>
        <authorList>
            <consortium name="US DOE Joint Genome Institute (JGI-PGF)"/>
            <person name="Walter F."/>
            <person name="Albersmeier A."/>
            <person name="Kalinowski J."/>
            <person name="Ruckert C."/>
        </authorList>
    </citation>
    <scope>NUCLEOTIDE SEQUENCE</scope>
    <source>
        <strain evidence="1">CGMCC 1.15758</strain>
    </source>
</reference>
<protein>
    <submittedName>
        <fullName evidence="1">Uncharacterized protein</fullName>
    </submittedName>
</protein>
<dbReference type="AlphaFoldDB" id="A0A8J2Z3Y2"/>
<sequence length="432" mass="47354">MSSNNQQENFFKRGGLSIAFMSILILSGCGGGGGGVASSSDDATPHSAVSIHISGDNKALLTNQDNRSNVYTIDMRQQGIMSMGGDPYAISILATSDDISISDNHCNTTLGLGGSCQFTVLVNNVTTTPTQSNDYMPEIADVNITATNINTGDVITATLPITLLPDPLAANIRPRREREEERAENHFHDLLEQSWHTENISLQDPSSWRVIPEEYPDHFQQYVFGYNVPFIRTYYGDVNKLPLAMLTRCGNTLIYFVAQQKEQVRLESNDRDSVTVKYHPLIADGLTTGVLNSARSINGTLVLKETGQDDLIRHTHVSAHDSTWSGVEDIDRLKDLITISTSNEDNYLVSILTNISGNPFIDQGNLGATKVITIHSLLTMNTSGRLIDSLRNLDSTNSIATLANDTSLTNSFIINALNEYRHQVAYACYVSS</sequence>
<proteinExistence type="predicted"/>
<accession>A0A8J2Z3Y2</accession>
<keyword evidence="2" id="KW-1185">Reference proteome</keyword>
<comment type="caution">
    <text evidence="1">The sequence shown here is derived from an EMBL/GenBank/DDBJ whole genome shotgun (WGS) entry which is preliminary data.</text>
</comment>
<dbReference type="RefSeq" id="WP_117001834.1">
    <property type="nucleotide sequence ID" value="NZ_BMJS01000006.1"/>
</dbReference>
<dbReference type="OrthoDB" id="5605556at2"/>
<name>A0A8J2Z3Y2_9GAMM</name>
<evidence type="ECO:0000313" key="1">
    <source>
        <dbReference type="EMBL" id="GGF93458.1"/>
    </source>
</evidence>
<reference evidence="1" key="2">
    <citation type="submission" date="2020-09" db="EMBL/GenBank/DDBJ databases">
        <authorList>
            <person name="Sun Q."/>
            <person name="Zhou Y."/>
        </authorList>
    </citation>
    <scope>NUCLEOTIDE SEQUENCE</scope>
    <source>
        <strain evidence="1">CGMCC 1.15758</strain>
    </source>
</reference>